<gene>
    <name evidence="2" type="ORF">SUNI508_07742</name>
</gene>
<organism evidence="2 3">
    <name type="scientific">Seiridium unicorne</name>
    <dbReference type="NCBI Taxonomy" id="138068"/>
    <lineage>
        <taxon>Eukaryota</taxon>
        <taxon>Fungi</taxon>
        <taxon>Dikarya</taxon>
        <taxon>Ascomycota</taxon>
        <taxon>Pezizomycotina</taxon>
        <taxon>Sordariomycetes</taxon>
        <taxon>Xylariomycetidae</taxon>
        <taxon>Amphisphaeriales</taxon>
        <taxon>Sporocadaceae</taxon>
        <taxon>Seiridium</taxon>
    </lineage>
</organism>
<dbReference type="Pfam" id="PF20150">
    <property type="entry name" value="2EXR"/>
    <property type="match status" value="1"/>
</dbReference>
<proteinExistence type="predicted"/>
<keyword evidence="3" id="KW-1185">Reference proteome</keyword>
<accession>A0ABR2UW17</accession>
<dbReference type="InterPro" id="IPR045518">
    <property type="entry name" value="2EXR"/>
</dbReference>
<feature type="domain" description="2EXR" evidence="1">
    <location>
        <begin position="4"/>
        <end position="107"/>
    </location>
</feature>
<comment type="caution">
    <text evidence="2">The sequence shown here is derived from an EMBL/GenBank/DDBJ whole genome shotgun (WGS) entry which is preliminary data.</text>
</comment>
<sequence length="334" mass="39000">MGTFHPFPRLPLELREQIWAEAIRPRQPGAHFFTIYNNGRQDEISEIGQHVVATSKKNIRPCSLAAPRCRGREFSWTSHNPSAYLTDRGLWTACWESRLMMGKHYDMEKWNERLAAEREECTHNTHPYAPATVSILSKGEQQYVTVFPQLDLFCLRPLNHNSIDWDDVFEGWCSRIPFFVRYWGYQVNDIALEWDPSWDDDEAWDMADGAALWSHLSYPDTPLGCILRACEVELWGMENIWIIDPRIRRASSETPLRQDRKRWTLGDGCQLVEVWPIDEGWTGVETTDEFIDRLDEVLDKAYRSKDPWLSLEDYLPTNRFGPNIVALAYVDPDD</sequence>
<dbReference type="EMBL" id="JARVKF010000353">
    <property type="protein sequence ID" value="KAK9418722.1"/>
    <property type="molecule type" value="Genomic_DNA"/>
</dbReference>
<reference evidence="2 3" key="1">
    <citation type="journal article" date="2024" name="J. Plant Pathol.">
        <title>Sequence and assembly of the genome of Seiridium unicorne, isolate CBS 538.82, causal agent of cypress canker disease.</title>
        <authorList>
            <person name="Scali E."/>
            <person name="Rocca G.D."/>
            <person name="Danti R."/>
            <person name="Garbelotto M."/>
            <person name="Barberini S."/>
            <person name="Baroncelli R."/>
            <person name="Emiliani G."/>
        </authorList>
    </citation>
    <scope>NUCLEOTIDE SEQUENCE [LARGE SCALE GENOMIC DNA]</scope>
    <source>
        <strain evidence="2 3">BM-138-508</strain>
    </source>
</reference>
<evidence type="ECO:0000259" key="1">
    <source>
        <dbReference type="Pfam" id="PF20150"/>
    </source>
</evidence>
<name>A0ABR2UW17_9PEZI</name>
<dbReference type="PANTHER" id="PTHR35910">
    <property type="entry name" value="2EXR DOMAIN-CONTAINING PROTEIN"/>
    <property type="match status" value="1"/>
</dbReference>
<protein>
    <submittedName>
        <fullName evidence="2">2EXR domain-containing protein</fullName>
    </submittedName>
</protein>
<dbReference type="PANTHER" id="PTHR35910:SF1">
    <property type="entry name" value="2EXR DOMAIN-CONTAINING PROTEIN"/>
    <property type="match status" value="1"/>
</dbReference>
<evidence type="ECO:0000313" key="2">
    <source>
        <dbReference type="EMBL" id="KAK9418722.1"/>
    </source>
</evidence>
<dbReference type="Proteomes" id="UP001408356">
    <property type="component" value="Unassembled WGS sequence"/>
</dbReference>
<evidence type="ECO:0000313" key="3">
    <source>
        <dbReference type="Proteomes" id="UP001408356"/>
    </source>
</evidence>